<protein>
    <submittedName>
        <fullName evidence="1">Uncharacterized protein</fullName>
    </submittedName>
</protein>
<gene>
    <name evidence="1" type="ORF">BINO364_LOCUS11926</name>
</gene>
<name>A0A8J9UV93_9NEOP</name>
<sequence length="117" mass="13396">MTARECRCKLIIITPGNTETRRNMAAEHCWESIFYSVDAIIDLNMISNYNHNSQYSHILHRNSYNILHRPSQDGIAAVHDNERPILGSELDTNKTAPKSYHLLGVPPLGSYVELRIY</sequence>
<feature type="non-terminal residue" evidence="1">
    <location>
        <position position="117"/>
    </location>
</feature>
<dbReference type="AlphaFoldDB" id="A0A8J9UV93"/>
<dbReference type="EMBL" id="OV170226">
    <property type="protein sequence ID" value="CAH0726472.1"/>
    <property type="molecule type" value="Genomic_DNA"/>
</dbReference>
<evidence type="ECO:0000313" key="1">
    <source>
        <dbReference type="EMBL" id="CAH0726472.1"/>
    </source>
</evidence>
<reference evidence="1" key="1">
    <citation type="submission" date="2021-12" db="EMBL/GenBank/DDBJ databases">
        <authorList>
            <person name="Martin H S."/>
        </authorList>
    </citation>
    <scope>NUCLEOTIDE SEQUENCE</scope>
</reference>
<accession>A0A8J9UV93</accession>
<dbReference type="Proteomes" id="UP000838878">
    <property type="component" value="Chromosome 6"/>
</dbReference>
<proteinExistence type="predicted"/>
<organism evidence="1 2">
    <name type="scientific">Brenthis ino</name>
    <name type="common">lesser marbled fritillary</name>
    <dbReference type="NCBI Taxonomy" id="405034"/>
    <lineage>
        <taxon>Eukaryota</taxon>
        <taxon>Metazoa</taxon>
        <taxon>Ecdysozoa</taxon>
        <taxon>Arthropoda</taxon>
        <taxon>Hexapoda</taxon>
        <taxon>Insecta</taxon>
        <taxon>Pterygota</taxon>
        <taxon>Neoptera</taxon>
        <taxon>Endopterygota</taxon>
        <taxon>Lepidoptera</taxon>
        <taxon>Glossata</taxon>
        <taxon>Ditrysia</taxon>
        <taxon>Papilionoidea</taxon>
        <taxon>Nymphalidae</taxon>
        <taxon>Heliconiinae</taxon>
        <taxon>Argynnini</taxon>
        <taxon>Brenthis</taxon>
    </lineage>
</organism>
<evidence type="ECO:0000313" key="2">
    <source>
        <dbReference type="Proteomes" id="UP000838878"/>
    </source>
</evidence>
<keyword evidence="2" id="KW-1185">Reference proteome</keyword>